<dbReference type="FunFam" id="3.30.420.10:FF:000010">
    <property type="entry name" value="DNA polymerase epsilon catalytic subunit"/>
    <property type="match status" value="1"/>
</dbReference>
<dbReference type="WormBase" id="F33H2.5">
    <property type="protein sequence ID" value="CE17767"/>
    <property type="gene ID" value="WBGene00009368"/>
    <property type="gene designation" value="pole-1"/>
</dbReference>
<dbReference type="Reactome" id="R-CEL-5696400">
    <property type="pathway name" value="Dual Incision in GG-NER"/>
</dbReference>
<dbReference type="InterPro" id="IPR043502">
    <property type="entry name" value="DNA/RNA_pol_sf"/>
</dbReference>
<keyword evidence="6 15" id="KW-0235">DNA replication</keyword>
<dbReference type="Reactome" id="R-CEL-6782135">
    <property type="pathway name" value="Dual incision in TC-NER"/>
</dbReference>
<protein>
    <recommendedName>
        <fullName evidence="15">DNA polymerase epsilon catalytic subunit</fullName>
        <ecNumber evidence="15">2.7.7.7</ecNumber>
    </recommendedName>
</protein>
<dbReference type="HOGENOM" id="CLU_000556_0_1_1"/>
<dbReference type="UCSC" id="F33H2.5">
    <property type="organism name" value="c. elegans"/>
</dbReference>
<comment type="subcellular location">
    <subcellularLocation>
        <location evidence="1 15">Nucleus</location>
    </subcellularLocation>
</comment>
<dbReference type="GO" id="GO:0003677">
    <property type="term" value="F:DNA binding"/>
    <property type="evidence" value="ECO:0000318"/>
    <property type="project" value="GO_Central"/>
</dbReference>
<dbReference type="EMBL" id="BX284601">
    <property type="protein sequence ID" value="CAB04263.1"/>
    <property type="molecule type" value="Genomic_DNA"/>
</dbReference>
<dbReference type="GO" id="GO:0008310">
    <property type="term" value="F:single-stranded DNA 3'-5' DNA exonuclease activity"/>
    <property type="evidence" value="ECO:0000318"/>
    <property type="project" value="GO_Central"/>
</dbReference>
<dbReference type="Reactome" id="R-CEL-6782210">
    <property type="pathway name" value="Gap-filling DNA repair synthesis and ligation in TC-NER"/>
</dbReference>
<dbReference type="Reactome" id="R-CEL-5651801">
    <property type="pathway name" value="PCNA-Dependent Long Patch Base Excision Repair"/>
</dbReference>
<dbReference type="CDD" id="cd05779">
    <property type="entry name" value="DNA_polB_epsilon_exo"/>
    <property type="match status" value="1"/>
</dbReference>
<dbReference type="OMA" id="MLDQCRY"/>
<evidence type="ECO:0000256" key="14">
    <source>
        <dbReference type="ARBA" id="ARBA00023242"/>
    </source>
</evidence>
<keyword evidence="13 15" id="KW-0238">DNA-binding</keyword>
<dbReference type="GO" id="GO:0051539">
    <property type="term" value="F:4 iron, 4 sulfur cluster binding"/>
    <property type="evidence" value="ECO:0007669"/>
    <property type="project" value="UniProtKB-KW"/>
</dbReference>
<dbReference type="Reactome" id="R-CEL-5656169">
    <property type="pathway name" value="Termination of translesion DNA synthesis"/>
</dbReference>
<evidence type="ECO:0000256" key="16">
    <source>
        <dbReference type="SAM" id="MobiDB-lite"/>
    </source>
</evidence>
<dbReference type="STRING" id="6239.F33H2.5.1"/>
<keyword evidence="7 15" id="KW-0479">Metal-binding</keyword>
<dbReference type="eggNOG" id="KOG1798">
    <property type="taxonomic scope" value="Eukaryota"/>
</dbReference>
<dbReference type="FunCoup" id="O62218">
    <property type="interactions" value="1806"/>
</dbReference>
<dbReference type="GO" id="GO:0006297">
    <property type="term" value="P:nucleotide-excision repair, DNA gap filling"/>
    <property type="evidence" value="ECO:0000318"/>
    <property type="project" value="GO_Central"/>
</dbReference>
<dbReference type="PIR" id="T21712">
    <property type="entry name" value="T21712"/>
</dbReference>
<feature type="region of interest" description="Disordered" evidence="16">
    <location>
        <begin position="1170"/>
        <end position="1203"/>
    </location>
</feature>
<dbReference type="SUPFAM" id="SSF56672">
    <property type="entry name" value="DNA/RNA polymerases"/>
    <property type="match status" value="1"/>
</dbReference>
<evidence type="ECO:0000256" key="15">
    <source>
        <dbReference type="RuleBase" id="RU365029"/>
    </source>
</evidence>
<dbReference type="GO" id="GO:0045004">
    <property type="term" value="P:DNA replication proofreading"/>
    <property type="evidence" value="ECO:0000318"/>
    <property type="project" value="GO_Central"/>
</dbReference>
<keyword evidence="14 15" id="KW-0539">Nucleus</keyword>
<dbReference type="GO" id="GO:0006272">
    <property type="term" value="P:leading strand elongation"/>
    <property type="evidence" value="ECO:0000318"/>
    <property type="project" value="GO_Central"/>
</dbReference>
<keyword evidence="5 15" id="KW-0548">Nucleotidyltransferase</keyword>
<dbReference type="InterPro" id="IPR036397">
    <property type="entry name" value="RNaseH_sf"/>
</dbReference>
<dbReference type="Gene3D" id="1.10.132.60">
    <property type="entry name" value="DNA polymerase family B, C-terminal domain"/>
    <property type="match status" value="1"/>
</dbReference>
<dbReference type="GO" id="GO:0006287">
    <property type="term" value="P:base-excision repair, gap-filling"/>
    <property type="evidence" value="ECO:0000318"/>
    <property type="project" value="GO_Central"/>
</dbReference>
<dbReference type="Reactome" id="R-CEL-68952">
    <property type="pathway name" value="DNA replication initiation"/>
</dbReference>
<proteinExistence type="evidence at protein level"/>
<comment type="cofactor">
    <cofactor evidence="15">
        <name>[4Fe-4S] cluster</name>
        <dbReference type="ChEBI" id="CHEBI:49883"/>
    </cofactor>
</comment>
<keyword evidence="4 15" id="KW-0808">Transferase</keyword>
<dbReference type="AlphaFoldDB" id="O62218"/>
<dbReference type="Gene3D" id="3.90.1600.10">
    <property type="entry name" value="Palm domain of DNA polymerase"/>
    <property type="match status" value="1"/>
</dbReference>
<dbReference type="PANTHER" id="PTHR10670">
    <property type="entry name" value="DNA POLYMERASE EPSILON CATALYTIC SUBUNIT A"/>
    <property type="match status" value="1"/>
</dbReference>
<dbReference type="OrthoDB" id="10060449at2759"/>
<dbReference type="InterPro" id="IPR042087">
    <property type="entry name" value="DNA_pol_B_thumb"/>
</dbReference>
<dbReference type="Reactome" id="R-CEL-68962">
    <property type="pathway name" value="Activation of the pre-replicative complex"/>
</dbReference>
<dbReference type="RefSeq" id="NP_493616.1">
    <property type="nucleotide sequence ID" value="NM_061215.6"/>
</dbReference>
<evidence type="ECO:0000256" key="8">
    <source>
        <dbReference type="ARBA" id="ARBA00022771"/>
    </source>
</evidence>
<dbReference type="InterPro" id="IPR012337">
    <property type="entry name" value="RNaseH-like_sf"/>
</dbReference>
<dbReference type="KEGG" id="cel:CELE_F33H2.5"/>
<dbReference type="Pfam" id="PF22912">
    <property type="entry name" value="zf-DPOE"/>
    <property type="match status" value="1"/>
</dbReference>
<accession>O62218</accession>
<evidence type="ECO:0000256" key="1">
    <source>
        <dbReference type="ARBA" id="ARBA00004123"/>
    </source>
</evidence>
<dbReference type="Reactome" id="R-CEL-110314">
    <property type="pathway name" value="Recognition of DNA damage by PCNA-containing replication complex"/>
</dbReference>
<keyword evidence="10 15" id="KW-0239">DNA-directed DNA polymerase</keyword>
<evidence type="ECO:0000256" key="12">
    <source>
        <dbReference type="ARBA" id="ARBA00023014"/>
    </source>
</evidence>
<comment type="function">
    <text evidence="15">DNA polymerase II participates in chromosomal DNA replication.</text>
</comment>
<evidence type="ECO:0000256" key="4">
    <source>
        <dbReference type="ARBA" id="ARBA00022679"/>
    </source>
</evidence>
<dbReference type="Gene3D" id="3.30.342.10">
    <property type="entry name" value="DNA Polymerase, chain B, domain 1"/>
    <property type="match status" value="1"/>
</dbReference>
<dbReference type="EC" id="2.7.7.7" evidence="15"/>
<keyword evidence="9 15" id="KW-0862">Zinc</keyword>
<dbReference type="InterPro" id="IPR054475">
    <property type="entry name" value="Znf-DPOE"/>
</dbReference>
<evidence type="ECO:0000256" key="9">
    <source>
        <dbReference type="ARBA" id="ARBA00022833"/>
    </source>
</evidence>
<dbReference type="FunFam" id="3.90.1600.10:FF:000006">
    <property type="entry name" value="DNA polymerase epsilon catalytic subunit"/>
    <property type="match status" value="1"/>
</dbReference>
<evidence type="ECO:0000313" key="18">
    <source>
        <dbReference type="EMBL" id="CAB04263.1"/>
    </source>
</evidence>
<sequence length="2144" mass="244709">MSSKDDILAQAVENDSNYKERLALIRSNDEIDAKLGFSRYTGLQEKKGFLINIQPSELVDEQTKVIISVVDYFFISDMDERFKISYPFRPYFYIATLDGFEFQVSSYLSKKYGAQTAVEHMDREDLDLKDHLSGLKKTYIKLSFTSTVELIKIRKELMPLVRKNTDRIKKESAYADYLARNLSGKGGDSKDQQLNGDILNQIVDIREYDVPFHMRVSIDEKIFVGLWYDVKGIGPNRVPTIKRKDLPLFHAKPKVLAFDIETTKLPLKFPDRESDEIMMISYMVDGRGFLIINREIVSADINAFEYTPKAEYIGEFTVWNEKDEAALIRKFFDHFLQVRPNIVVTYNGDFFDWPFVEARAKIRGFNMEREIGFSKDSADEYKSRNCIHMDAFRWVKRDSYLPVGSQNLKAVTKAKLRYDPVEVEPELMCKMAREQPQQLANYSVSDAVSTYYLYMKYVHQFIFALCTIIPLGADDVLRKGSGTLCEALLMVEAFHNNIVFPNKYTGPEETRFSKDGHRVESETYVGGHVEALEAGVFRADIPAKFRLSVPALEQLKSEIQETLRKELAREFEVTLDQVVDFDEQCAEVQDAFDGMINVPTRLENPRIYHLDVGAMYPNIILTNRLQPCAMVTEEICMGCSYNKPDAECKRTMAWEWRGELTPATRGEYQQIMQQLEAESFGKPPKHFHMLERSEREAIEMKRIKDYSRRVYGKTHLTRLEMRETTICQRENHFYVETVKAFRDRRYEYKDMLKKAKGRFDQAQATNDLATMTTSKLEMVLYESLQLAHKCILNSFYGYVMRKGSRWFSMEMAGIVCHTGANIIREARKLVEQIGTPLELDTDGIWCLIPASFPENVTFKLKNHKRSSVTVSYPGAMLNALVYEGFTNHQYHTLEKDGSYSKSSENSIYFEVDGPYQCMILPASKEEGKKLKKRYAVFNLDGSLAEMKGFELKRRGELNIIKHFQGCVFKTFLNGKTLEETYKAVAADADHWLDILHSHGADLTDEELFDLISENRSMSRKLEDYGAQKSTSISTAKRLAEFLGDDMVKDAGLACMFIISKHPIGAPVTERAIPVAIFKSDAKVRSHYIRKWTKQVDFNEDTDIRDMLDWDYYLERFGSCIQKIITIPAALQGISNPVPRVPHPDWLQNKIRNKFDAHRQPRINQIFAACQKPSTSQMDNGKRRRTPDDDVASEDAMDSQDDIIIDDDKENGAKRQKNTKKVHTTEVVLEKKTLVEHGFDEWMGFLKKKWRVQRKERKTQLSSKDSDVVEAIVRGAREAEHDKEWHILSVEPTADASFFNVWLAVQGQMHKVIMKIGRRIIVDSRAPRGDRDTIRRILPHHKTPGFLYEFRTDENQLTALMDKLYSETCSSTIDGIYESEVPTSFRAVLQLGSIVRPDHGISLGGHQLTLENLKPMEKAPYLPLDQKIRTIFLYKFSQDSRHVYSLIDSSGSAAYFYIVNTGDVQMPNMDSLYTSAYTKMMSTERGQLCHTSESMPFTVKRFSSNTECERQLGRALRVYREVSSKTAIVLLLSDTDPFRLARKLPNLGLFPNVQLHITEPSSLLNQIDWQKVVARRVLQHYFNSFFFLADYLEWARYLRVPIGNLPADHALFGLDLLFARNLQKSGHALWATRASRPDLGGKEMDDVRLSVDWNPLSIDDTVLLNRETFCETACVELQLSAVAVTALVQRSRVLEAEGADDVVTFDSMNTIAQQSVTGGAVNSIACYDEGAAVDATIKVLKQMLTECVRHIAHQGNARADEVVMTVSRWLNTRSALLFDAALTRSVSVLESKLVLLLCAECERIGAKVIHATAQKLVLNTGKSTSEEAKGFAEMLIQSLSTNVVFAALHITPVKFFDAMLWMDAHNHTGIRISEKTESSPDVIADEEESSCTEFETTAIWKIAEEMPTEANIQEEFLQMIGAYILEFLETNRKMHFDSESGATFRSDCISQKISHRLYRIVNKMVHNNADIAHCSVYLANALCRALSCDQTSQLAVEGIRDNAKRLLHNSVVEADMTPLRSTTLFVSNVFCNSCSQASNVFLSSTDEILTCATCQSKLNSDVIDMMICDRLNQLLTAYQIQDHQCTKCKSVRHDTLSMYCECCSQFIPQITPAQLKHEASTVETVSIVRNFALSSELATWVLKML</sequence>
<evidence type="ECO:0000256" key="7">
    <source>
        <dbReference type="ARBA" id="ARBA00022723"/>
    </source>
</evidence>
<dbReference type="InterPro" id="IPR023211">
    <property type="entry name" value="DNA_pol_palm_dom_sf"/>
</dbReference>
<evidence type="ECO:0000256" key="11">
    <source>
        <dbReference type="ARBA" id="ARBA00023004"/>
    </source>
</evidence>
<gene>
    <name evidence="18 20" type="primary">pole-1</name>
    <name evidence="18" type="ORF">CELE_F33H2.5</name>
    <name evidence="20" type="ORF">F33H2.5</name>
</gene>
<evidence type="ECO:0000256" key="13">
    <source>
        <dbReference type="ARBA" id="ARBA00023125"/>
    </source>
</evidence>
<keyword evidence="21" id="KW-1267">Proteomics identification</keyword>
<dbReference type="InParanoid" id="O62218"/>
<evidence type="ECO:0000256" key="5">
    <source>
        <dbReference type="ARBA" id="ARBA00022695"/>
    </source>
</evidence>
<dbReference type="Pfam" id="PF22634">
    <property type="entry name" value="POL2_thumb"/>
    <property type="match status" value="1"/>
</dbReference>
<dbReference type="SMART" id="SM00486">
    <property type="entry name" value="POLBc"/>
    <property type="match status" value="1"/>
</dbReference>
<dbReference type="GO" id="GO:0000166">
    <property type="term" value="F:nucleotide binding"/>
    <property type="evidence" value="ECO:0007669"/>
    <property type="project" value="InterPro"/>
</dbReference>
<dbReference type="SMART" id="SM01159">
    <property type="entry name" value="DUF1744"/>
    <property type="match status" value="1"/>
</dbReference>
<dbReference type="CDD" id="cd05535">
    <property type="entry name" value="POLBc_epsilon"/>
    <property type="match status" value="1"/>
</dbReference>
<name>O62218_CAEEL</name>
<keyword evidence="12 15" id="KW-0411">Iron-sulfur</keyword>
<dbReference type="InterPro" id="IPR006133">
    <property type="entry name" value="DNA-dir_DNA_pol_B_exonuc"/>
</dbReference>
<dbReference type="InterPro" id="IPR006172">
    <property type="entry name" value="DNA-dir_DNA_pol_B"/>
</dbReference>
<evidence type="ECO:0000256" key="2">
    <source>
        <dbReference type="ARBA" id="ARBA00005755"/>
    </source>
</evidence>
<dbReference type="CTD" id="173368"/>
<organism evidence="18 19">
    <name type="scientific">Caenorhabditis elegans</name>
    <dbReference type="NCBI Taxonomy" id="6239"/>
    <lineage>
        <taxon>Eukaryota</taxon>
        <taxon>Metazoa</taxon>
        <taxon>Ecdysozoa</taxon>
        <taxon>Nematoda</taxon>
        <taxon>Chromadorea</taxon>
        <taxon>Rhabditida</taxon>
        <taxon>Rhabditina</taxon>
        <taxon>Rhabditomorpha</taxon>
        <taxon>Rhabditoidea</taxon>
        <taxon>Rhabditidae</taxon>
        <taxon>Peloderinae</taxon>
        <taxon>Caenorhabditis</taxon>
    </lineage>
</organism>
<dbReference type="PhylomeDB" id="O62218"/>
<feature type="compositionally biased region" description="Acidic residues" evidence="16">
    <location>
        <begin position="1188"/>
        <end position="1203"/>
    </location>
</feature>
<evidence type="ECO:0000259" key="17">
    <source>
        <dbReference type="SMART" id="SM01159"/>
    </source>
</evidence>
<dbReference type="PANTHER" id="PTHR10670:SF0">
    <property type="entry name" value="DNA POLYMERASE EPSILON CATALYTIC SUBUNIT A"/>
    <property type="match status" value="1"/>
</dbReference>
<dbReference type="Pfam" id="PF08490">
    <property type="entry name" value="DUF1744"/>
    <property type="match status" value="1"/>
</dbReference>
<dbReference type="PeptideAtlas" id="O62218"/>
<keyword evidence="3 15" id="KW-0004">4Fe-4S</keyword>
<dbReference type="InterPro" id="IPR013697">
    <property type="entry name" value="DNA_pol_e_suA_C"/>
</dbReference>
<dbReference type="GO" id="GO:0008270">
    <property type="term" value="F:zinc ion binding"/>
    <property type="evidence" value="ECO:0007669"/>
    <property type="project" value="UniProtKB-KW"/>
</dbReference>
<dbReference type="GO" id="GO:0008622">
    <property type="term" value="C:epsilon DNA polymerase complex"/>
    <property type="evidence" value="ECO:0000318"/>
    <property type="project" value="GO_Central"/>
</dbReference>
<dbReference type="FunFam" id="3.30.342.10:FF:000023">
    <property type="entry name" value="DNA polymerase epsilon catalytic subunit"/>
    <property type="match status" value="1"/>
</dbReference>
<reference evidence="18 19" key="1">
    <citation type="journal article" date="1998" name="Science">
        <title>Genome sequence of the nematode C. elegans: a platform for investigating biology.</title>
        <authorList>
            <consortium name="The C. elegans sequencing consortium"/>
            <person name="Sulson J.E."/>
            <person name="Waterston R."/>
        </authorList>
    </citation>
    <scope>NUCLEOTIDE SEQUENCE [LARGE SCALE GENOMIC DNA]</scope>
    <source>
        <strain evidence="18 19">Bristol N2</strain>
    </source>
</reference>
<dbReference type="PaxDb" id="6239-F33H2.5"/>
<keyword evidence="19" id="KW-1185">Reference proteome</keyword>
<dbReference type="SMR" id="O62218"/>
<dbReference type="InterPro" id="IPR029703">
    <property type="entry name" value="POL2"/>
</dbReference>
<dbReference type="Proteomes" id="UP000001940">
    <property type="component" value="Chromosome I"/>
</dbReference>
<dbReference type="InterPro" id="IPR055191">
    <property type="entry name" value="POL2_thumb"/>
</dbReference>
<dbReference type="Gene3D" id="3.30.420.10">
    <property type="entry name" value="Ribonuclease H-like superfamily/Ribonuclease H"/>
    <property type="match status" value="1"/>
</dbReference>
<comment type="similarity">
    <text evidence="2 15">Belongs to the DNA polymerase type-B family.</text>
</comment>
<evidence type="ECO:0000256" key="10">
    <source>
        <dbReference type="ARBA" id="ARBA00022932"/>
    </source>
</evidence>
<dbReference type="GeneID" id="173368"/>
<feature type="domain" description="DNA polymerase epsilon catalytic subunit A C-terminal" evidence="17">
    <location>
        <begin position="1467"/>
        <end position="1869"/>
    </location>
</feature>
<evidence type="ECO:0007829" key="21">
    <source>
        <dbReference type="PeptideAtlas" id="O62218"/>
    </source>
</evidence>
<dbReference type="Reactome" id="R-CEL-5696397">
    <property type="pathway name" value="Gap-filling DNA repair synthesis and ligation in GG-NER"/>
</dbReference>
<comment type="catalytic activity">
    <reaction evidence="15">
        <text>DNA(n) + a 2'-deoxyribonucleoside 5'-triphosphate = DNA(n+1) + diphosphate</text>
        <dbReference type="Rhea" id="RHEA:22508"/>
        <dbReference type="Rhea" id="RHEA-COMP:17339"/>
        <dbReference type="Rhea" id="RHEA-COMP:17340"/>
        <dbReference type="ChEBI" id="CHEBI:33019"/>
        <dbReference type="ChEBI" id="CHEBI:61560"/>
        <dbReference type="ChEBI" id="CHEBI:173112"/>
        <dbReference type="EC" id="2.7.7.7"/>
    </reaction>
</comment>
<evidence type="ECO:0000313" key="19">
    <source>
        <dbReference type="Proteomes" id="UP000001940"/>
    </source>
</evidence>
<dbReference type="GO" id="GO:0003887">
    <property type="term" value="F:DNA-directed DNA polymerase activity"/>
    <property type="evidence" value="ECO:0000318"/>
    <property type="project" value="GO_Central"/>
</dbReference>
<dbReference type="GO" id="GO:0000278">
    <property type="term" value="P:mitotic cell cycle"/>
    <property type="evidence" value="ECO:0000318"/>
    <property type="project" value="GO_Central"/>
</dbReference>
<dbReference type="Bgee" id="WBGene00009368">
    <property type="expression patterns" value="Expressed in germ line (C elegans) and 4 other cell types or tissues"/>
</dbReference>
<dbReference type="FunFam" id="1.10.132.60:FF:000002">
    <property type="entry name" value="DNA polymerase epsilon catalytic subunit"/>
    <property type="match status" value="1"/>
</dbReference>
<keyword evidence="11 15" id="KW-0408">Iron</keyword>
<evidence type="ECO:0000256" key="6">
    <source>
        <dbReference type="ARBA" id="ARBA00022705"/>
    </source>
</evidence>
<dbReference type="AGR" id="WB:WBGene00009368"/>
<evidence type="ECO:0000256" key="3">
    <source>
        <dbReference type="ARBA" id="ARBA00022485"/>
    </source>
</evidence>
<dbReference type="SUPFAM" id="SSF53098">
    <property type="entry name" value="Ribonuclease H-like"/>
    <property type="match status" value="1"/>
</dbReference>
<keyword evidence="8 15" id="KW-0863">Zinc-finger</keyword>
<evidence type="ECO:0000313" key="20">
    <source>
        <dbReference type="WormBase" id="F33H2.5"/>
    </source>
</evidence>
<dbReference type="Pfam" id="PF03104">
    <property type="entry name" value="DNA_pol_B_exo1"/>
    <property type="match status" value="1"/>
</dbReference>